<reference evidence="6 7" key="1">
    <citation type="journal article" date="2007" name="Genome Biol.">
        <title>Genome analysis and genome-wide proteomics of Thermococcus gammatolerans, the most radioresistant organism known amongst the Archaea.</title>
        <authorList>
            <person name="Zivanovic Y."/>
            <person name="Armengaud J."/>
            <person name="Lagorce A."/>
            <person name="Leplat C."/>
            <person name="Guerin P."/>
            <person name="Dutertre M."/>
            <person name="Anthouard V."/>
            <person name="Forterre P."/>
            <person name="Wincker P."/>
            <person name="Confalonieri F."/>
        </authorList>
    </citation>
    <scope>NUCLEOTIDE SEQUENCE [LARGE SCALE GENOMIC DNA]</scope>
    <source>
        <strain evidence="7">DSM 15229 / JCM 11827 / EJ3</strain>
    </source>
</reference>
<dbReference type="PANTHER" id="PTHR42788:SF13">
    <property type="entry name" value="ALIPHATIC SULFONATES IMPORT ATP-BINDING PROTEIN SSUB"/>
    <property type="match status" value="1"/>
</dbReference>
<evidence type="ECO:0000259" key="5">
    <source>
        <dbReference type="PROSITE" id="PS50893"/>
    </source>
</evidence>
<dbReference type="HOGENOM" id="CLU_635571_0_0_2"/>
<dbReference type="SMART" id="SM00382">
    <property type="entry name" value="AAA"/>
    <property type="match status" value="1"/>
</dbReference>
<evidence type="ECO:0000256" key="3">
    <source>
        <dbReference type="ARBA" id="ARBA00022840"/>
    </source>
</evidence>
<dbReference type="PATRIC" id="fig|593117.10.peg.1226"/>
<dbReference type="eggNOG" id="arCOG00193">
    <property type="taxonomic scope" value="Archaea"/>
</dbReference>
<protein>
    <submittedName>
        <fullName evidence="6">ABC transporter, ATP-binding protein</fullName>
    </submittedName>
</protein>
<evidence type="ECO:0000313" key="7">
    <source>
        <dbReference type="Proteomes" id="UP000001488"/>
    </source>
</evidence>
<gene>
    <name evidence="6" type="ordered locus">TGAM_1227</name>
</gene>
<proteinExistence type="predicted"/>
<dbReference type="InterPro" id="IPR003439">
    <property type="entry name" value="ABC_transporter-like_ATP-bd"/>
</dbReference>
<dbReference type="SUPFAM" id="SSF52540">
    <property type="entry name" value="P-loop containing nucleoside triphosphate hydrolases"/>
    <property type="match status" value="1"/>
</dbReference>
<dbReference type="GO" id="GO:0005524">
    <property type="term" value="F:ATP binding"/>
    <property type="evidence" value="ECO:0007669"/>
    <property type="project" value="UniProtKB-KW"/>
</dbReference>
<sequence>MACPVPPVSGPNPNPSGDSGLLPRGRTFPNPLLASADALPQLLWLSGRFPPDGPRDAFSAVLKGLQGLSERFKRLPPERLGSRLDDSLHNALRRYEFNRDDTRYRDGIFSSTAFGWGELKRKGDRKIPPAGGPAQTLKASALPALHRPWNAPRDGFGRQSGPGNSAQDKRRCRGLWLCRRNRLPARLLLRFGNQSWSLRVGVALNPSHDNPRPVAPQEARGMGERLVLVKNLRKSFNELILDEVSLEVSAGEVIGLIGPNGTGKSTLVKILAGVIEPDSGEVFVKNPSVLYQEDYLLPWKRLRDNVCLPARFRGRECRLEYVERLGLESYLDLYPKEVSGGTRRKASILRALLMDFDVLILDEPFTGLDARSKEELLFIIRELANSGKGVLVVSHQLEELFKVADRVYLIGGRPAKIKKVLGREELGKGTF</sequence>
<dbReference type="Gene3D" id="3.40.50.300">
    <property type="entry name" value="P-loop containing nucleotide triphosphate hydrolases"/>
    <property type="match status" value="1"/>
</dbReference>
<dbReference type="InterPro" id="IPR050166">
    <property type="entry name" value="ABC_transporter_ATP-bind"/>
</dbReference>
<dbReference type="PROSITE" id="PS50893">
    <property type="entry name" value="ABC_TRANSPORTER_2"/>
    <property type="match status" value="1"/>
</dbReference>
<evidence type="ECO:0000256" key="1">
    <source>
        <dbReference type="ARBA" id="ARBA00022448"/>
    </source>
</evidence>
<feature type="domain" description="ABC transporter" evidence="5">
    <location>
        <begin position="226"/>
        <end position="430"/>
    </location>
</feature>
<feature type="region of interest" description="Disordered" evidence="4">
    <location>
        <begin position="1"/>
        <end position="26"/>
    </location>
</feature>
<dbReference type="GO" id="GO:0016887">
    <property type="term" value="F:ATP hydrolysis activity"/>
    <property type="evidence" value="ECO:0007669"/>
    <property type="project" value="InterPro"/>
</dbReference>
<evidence type="ECO:0000256" key="4">
    <source>
        <dbReference type="SAM" id="MobiDB-lite"/>
    </source>
</evidence>
<keyword evidence="2" id="KW-0547">Nucleotide-binding</keyword>
<dbReference type="SMR" id="C5A667"/>
<keyword evidence="7" id="KW-1185">Reference proteome</keyword>
<keyword evidence="1" id="KW-0813">Transport</keyword>
<dbReference type="PANTHER" id="PTHR42788">
    <property type="entry name" value="TAURINE IMPORT ATP-BINDING PROTEIN-RELATED"/>
    <property type="match status" value="1"/>
</dbReference>
<name>C5A667_THEGJ</name>
<dbReference type="InterPro" id="IPR027417">
    <property type="entry name" value="P-loop_NTPase"/>
</dbReference>
<feature type="compositionally biased region" description="Pro residues" evidence="4">
    <location>
        <begin position="1"/>
        <end position="14"/>
    </location>
</feature>
<evidence type="ECO:0000313" key="6">
    <source>
        <dbReference type="EMBL" id="ACS33729.1"/>
    </source>
</evidence>
<dbReference type="EMBL" id="CP001398">
    <property type="protein sequence ID" value="ACS33729.1"/>
    <property type="molecule type" value="Genomic_DNA"/>
</dbReference>
<dbReference type="Proteomes" id="UP000001488">
    <property type="component" value="Chromosome"/>
</dbReference>
<dbReference type="AlphaFoldDB" id="C5A667"/>
<dbReference type="InterPro" id="IPR003593">
    <property type="entry name" value="AAA+_ATPase"/>
</dbReference>
<keyword evidence="3 6" id="KW-0067">ATP-binding</keyword>
<organism evidence="6 7">
    <name type="scientific">Thermococcus gammatolerans (strain DSM 15229 / JCM 11827 / EJ3)</name>
    <dbReference type="NCBI Taxonomy" id="593117"/>
    <lineage>
        <taxon>Archaea</taxon>
        <taxon>Methanobacteriati</taxon>
        <taxon>Methanobacteriota</taxon>
        <taxon>Thermococci</taxon>
        <taxon>Thermococcales</taxon>
        <taxon>Thermococcaceae</taxon>
        <taxon>Thermococcus</taxon>
    </lineage>
</organism>
<evidence type="ECO:0000256" key="2">
    <source>
        <dbReference type="ARBA" id="ARBA00022741"/>
    </source>
</evidence>
<accession>C5A667</accession>
<dbReference type="STRING" id="593117.TGAM_1227"/>
<dbReference type="Pfam" id="PF00005">
    <property type="entry name" value="ABC_tran"/>
    <property type="match status" value="1"/>
</dbReference>
<dbReference type="KEGG" id="tga:TGAM_1227"/>
<dbReference type="PaxDb" id="593117-TGAM_1227"/>